<protein>
    <submittedName>
        <fullName evidence="4 5">Succinate-semialdehyde dehydrogenase</fullName>
        <ecNumber evidence="4">1.2.1.16</ecNumber>
    </submittedName>
</protein>
<dbReference type="Proteomes" id="UP000037269">
    <property type="component" value="Unassembled WGS sequence"/>
</dbReference>
<evidence type="ECO:0000313" key="4">
    <source>
        <dbReference type="EMBL" id="KON96424.1"/>
    </source>
</evidence>
<dbReference type="OrthoDB" id="20170at2"/>
<dbReference type="EMBL" id="LGUG01000004">
    <property type="protein sequence ID" value="KON96424.1"/>
    <property type="molecule type" value="Genomic_DNA"/>
</dbReference>
<dbReference type="AlphaFoldDB" id="A0A0D1Y319"/>
<sequence>MEKYQLFINGEWQDAVSGDFYDVINPATSETVSIAPYGDERDAKKAIDASHAAFRQWAELPASERASIMMRMYELMLEQKEELARMISLEMGKPIRESRGEVKIAADYVLWNAEEAKRVYGKTIPGSAKNKRLQAIRQPVGPVGAITPWNFPLSMVTRKIAPALAAGCTIVFKPASQTPGSAVQFFKIAEAAGVPKGVVNLVIGSSSKIGNTLLTDKRIRKITFTGSTEIGKQLMKQAADQVKRVSMELGGHAPLIVFEDADLEKAVEGAIASKFRNSGQTCICANRVYVHESIQEEFTRLFTQKVEAMKIGNGLEEDVELGPVIDQAAVDKVKSHVEDAVKKGALVATGGREYTPDGGEKGFFYAPTILTGVNEEMLISYEETFGPVAPVFTFRTDEEVIEKANNTIYGLAAYFFTKDLSRATRVAEALEYGIVGVNDAVPTTVQGPFGGMKESGMGREGGPDGLDDFLETKFISTVI</sequence>
<dbReference type="SUPFAM" id="SSF53720">
    <property type="entry name" value="ALDH-like"/>
    <property type="match status" value="1"/>
</dbReference>
<dbReference type="GO" id="GO:0009450">
    <property type="term" value="P:gamma-aminobutyric acid catabolic process"/>
    <property type="evidence" value="ECO:0007669"/>
    <property type="project" value="TreeGrafter"/>
</dbReference>
<evidence type="ECO:0000259" key="3">
    <source>
        <dbReference type="Pfam" id="PF00171"/>
    </source>
</evidence>
<dbReference type="EC" id="1.2.1.16" evidence="4"/>
<keyword evidence="2 4" id="KW-0560">Oxidoreductase</keyword>
<dbReference type="FunFam" id="3.40.309.10:FF:000004">
    <property type="entry name" value="Succinate-semialdehyde dehydrogenase I"/>
    <property type="match status" value="1"/>
</dbReference>
<dbReference type="PANTHER" id="PTHR43353">
    <property type="entry name" value="SUCCINATE-SEMIALDEHYDE DEHYDROGENASE, MITOCHONDRIAL"/>
    <property type="match status" value="1"/>
</dbReference>
<organism evidence="4 6">
    <name type="scientific">Aneurinibacillus migulanus</name>
    <name type="common">Bacillus migulanus</name>
    <dbReference type="NCBI Taxonomy" id="47500"/>
    <lineage>
        <taxon>Bacteria</taxon>
        <taxon>Bacillati</taxon>
        <taxon>Bacillota</taxon>
        <taxon>Bacilli</taxon>
        <taxon>Bacillales</taxon>
        <taxon>Paenibacillaceae</taxon>
        <taxon>Aneurinibacillus group</taxon>
        <taxon>Aneurinibacillus</taxon>
    </lineage>
</organism>
<dbReference type="FunFam" id="3.40.605.10:FF:000005">
    <property type="entry name" value="Succinate-semialdehyde dehydrogenase I"/>
    <property type="match status" value="1"/>
</dbReference>
<dbReference type="InterPro" id="IPR016162">
    <property type="entry name" value="Ald_DH_N"/>
</dbReference>
<accession>A0A0D1Y319</accession>
<dbReference type="InterPro" id="IPR016160">
    <property type="entry name" value="Ald_DH_CS_CYS"/>
</dbReference>
<dbReference type="PANTHER" id="PTHR43353:SF5">
    <property type="entry name" value="SUCCINATE-SEMIALDEHYDE DEHYDROGENASE, MITOCHONDRIAL"/>
    <property type="match status" value="1"/>
</dbReference>
<dbReference type="PROSITE" id="PS00070">
    <property type="entry name" value="ALDEHYDE_DEHYDR_CYS"/>
    <property type="match status" value="1"/>
</dbReference>
<reference evidence="5 7" key="2">
    <citation type="submission" date="2016-10" db="EMBL/GenBank/DDBJ databases">
        <authorList>
            <person name="de Groot N.N."/>
        </authorList>
    </citation>
    <scope>NUCLEOTIDE SEQUENCE [LARGE SCALE GENOMIC DNA]</scope>
    <source>
        <strain evidence="5 7">DSM 2895</strain>
    </source>
</reference>
<dbReference type="Gene3D" id="3.40.309.10">
    <property type="entry name" value="Aldehyde Dehydrogenase, Chain A, domain 2"/>
    <property type="match status" value="1"/>
</dbReference>
<reference evidence="4 6" key="1">
    <citation type="submission" date="2015-07" db="EMBL/GenBank/DDBJ databases">
        <title>Fjat-14205 dsm 2895.</title>
        <authorList>
            <person name="Liu B."/>
            <person name="Wang J."/>
            <person name="Zhu Y."/>
            <person name="Liu G."/>
            <person name="Chen Q."/>
            <person name="Chen Z."/>
            <person name="Lan J."/>
            <person name="Che J."/>
            <person name="Ge C."/>
            <person name="Shi H."/>
            <person name="Pan Z."/>
            <person name="Liu X."/>
        </authorList>
    </citation>
    <scope>NUCLEOTIDE SEQUENCE [LARGE SCALE GENOMIC DNA]</scope>
    <source>
        <strain evidence="4 6">DSM 2895</strain>
    </source>
</reference>
<dbReference type="InterPro" id="IPR050740">
    <property type="entry name" value="Aldehyde_DH_Superfamily"/>
</dbReference>
<gene>
    <name evidence="4" type="primary">gabD</name>
    <name evidence="4" type="ORF">AF333_14000</name>
    <name evidence="5" type="ORF">SAMN04487909_102132</name>
</gene>
<evidence type="ECO:0000313" key="7">
    <source>
        <dbReference type="Proteomes" id="UP000182836"/>
    </source>
</evidence>
<dbReference type="InterPro" id="IPR015590">
    <property type="entry name" value="Aldehyde_DH_dom"/>
</dbReference>
<evidence type="ECO:0000313" key="5">
    <source>
        <dbReference type="EMBL" id="SDI21197.1"/>
    </source>
</evidence>
<dbReference type="GO" id="GO:0004777">
    <property type="term" value="F:succinate-semialdehyde dehydrogenase (NAD+) activity"/>
    <property type="evidence" value="ECO:0007669"/>
    <property type="project" value="TreeGrafter"/>
</dbReference>
<dbReference type="Gene3D" id="3.40.605.10">
    <property type="entry name" value="Aldehyde Dehydrogenase, Chain A, domain 1"/>
    <property type="match status" value="1"/>
</dbReference>
<dbReference type="STRING" id="47500.AF333_14000"/>
<dbReference type="CDD" id="cd07103">
    <property type="entry name" value="ALDH_F5_SSADH_GabD"/>
    <property type="match status" value="1"/>
</dbReference>
<dbReference type="Proteomes" id="UP000182836">
    <property type="component" value="Unassembled WGS sequence"/>
</dbReference>
<feature type="domain" description="Aldehyde dehydrogenase" evidence="3">
    <location>
        <begin position="12"/>
        <end position="475"/>
    </location>
</feature>
<keyword evidence="6" id="KW-1185">Reference proteome</keyword>
<dbReference type="Pfam" id="PF00171">
    <property type="entry name" value="Aldedh"/>
    <property type="match status" value="1"/>
</dbReference>
<name>A0A0D1Y319_ANEMI</name>
<proteinExistence type="inferred from homology"/>
<dbReference type="EMBL" id="FNED01000002">
    <property type="protein sequence ID" value="SDI21197.1"/>
    <property type="molecule type" value="Genomic_DNA"/>
</dbReference>
<dbReference type="InterPro" id="IPR016161">
    <property type="entry name" value="Ald_DH/histidinol_DH"/>
</dbReference>
<evidence type="ECO:0000313" key="6">
    <source>
        <dbReference type="Proteomes" id="UP000037269"/>
    </source>
</evidence>
<dbReference type="PATRIC" id="fig|47500.8.peg.1580"/>
<evidence type="ECO:0000256" key="2">
    <source>
        <dbReference type="ARBA" id="ARBA00023002"/>
    </source>
</evidence>
<dbReference type="InterPro" id="IPR016163">
    <property type="entry name" value="Ald_DH_C"/>
</dbReference>
<evidence type="ECO:0000256" key="1">
    <source>
        <dbReference type="ARBA" id="ARBA00009986"/>
    </source>
</evidence>
<dbReference type="GeneID" id="42306286"/>
<dbReference type="RefSeq" id="WP_043064107.1">
    <property type="nucleotide sequence ID" value="NZ_BJOA01000011.1"/>
</dbReference>
<comment type="similarity">
    <text evidence="1">Belongs to the aldehyde dehydrogenase family.</text>
</comment>